<evidence type="ECO:0000313" key="5">
    <source>
        <dbReference type="Proteomes" id="UP001167864"/>
    </source>
</evidence>
<dbReference type="AlphaFoldDB" id="A0AAW7K5A8"/>
<dbReference type="InterPro" id="IPR024311">
    <property type="entry name" value="Lipocalin-like"/>
</dbReference>
<feature type="domain" description="Lipocalin-like" evidence="1">
    <location>
        <begin position="8"/>
        <end position="143"/>
    </location>
</feature>
<gene>
    <name evidence="2" type="ORF">ERS137967_02663</name>
    <name evidence="3" type="ORF">QVN42_10135</name>
</gene>
<name>A0AAW7K5A8_9GAMM</name>
<organism evidence="3 5">
    <name type="scientific">Yersinia nurmii</name>
    <dbReference type="NCBI Taxonomy" id="685706"/>
    <lineage>
        <taxon>Bacteria</taxon>
        <taxon>Pseudomonadati</taxon>
        <taxon>Pseudomonadota</taxon>
        <taxon>Gammaproteobacteria</taxon>
        <taxon>Enterobacterales</taxon>
        <taxon>Yersiniaceae</taxon>
        <taxon>Yersinia</taxon>
    </lineage>
</organism>
<reference evidence="2 4" key="1">
    <citation type="submission" date="2015-03" db="EMBL/GenBank/DDBJ databases">
        <authorList>
            <consortium name="Pathogen Informatics"/>
            <person name="Murphy D."/>
        </authorList>
    </citation>
    <scope>NUCLEOTIDE SEQUENCE [LARGE SCALE GENOMIC DNA]</scope>
    <source>
        <strain evidence="4">type strain: CIP110231</strain>
        <strain evidence="2">Type strain: CIP110231</strain>
    </source>
</reference>
<evidence type="ECO:0000313" key="3">
    <source>
        <dbReference type="EMBL" id="MDN0087747.1"/>
    </source>
</evidence>
<keyword evidence="4" id="KW-1185">Reference proteome</keyword>
<accession>A0AAW7K5A8</accession>
<comment type="caution">
    <text evidence="3">The sequence shown here is derived from an EMBL/GenBank/DDBJ whole genome shotgun (WGS) entry which is preliminary data.</text>
</comment>
<evidence type="ECO:0000313" key="2">
    <source>
        <dbReference type="EMBL" id="CNE83998.1"/>
    </source>
</evidence>
<dbReference type="EMBL" id="JAUEHU010000008">
    <property type="protein sequence ID" value="MDN0087747.1"/>
    <property type="molecule type" value="Genomic_DNA"/>
</dbReference>
<evidence type="ECO:0000259" key="1">
    <source>
        <dbReference type="Pfam" id="PF13924"/>
    </source>
</evidence>
<sequence>MINDRFLGSWGLVSQHFILQDGSVSFPMGEQMSGRIHYEKNGTMAAQLYTTKRPNFASLDWLEGSDAEMKSAFETALCYFGSYQINEEKQFVTHIVENSLFPNWVGTQMVRYYEFEKDRLILRTPTLPMNNIRQVGVLIWEKIF</sequence>
<dbReference type="RefSeq" id="WP_049599723.1">
    <property type="nucleotide sequence ID" value="NZ_CPYD01000010.1"/>
</dbReference>
<dbReference type="Proteomes" id="UP000040578">
    <property type="component" value="Unassembled WGS sequence"/>
</dbReference>
<dbReference type="Proteomes" id="UP001167864">
    <property type="component" value="Unassembled WGS sequence"/>
</dbReference>
<proteinExistence type="predicted"/>
<reference evidence="3" key="2">
    <citation type="submission" date="2023-06" db="EMBL/GenBank/DDBJ databases">
        <authorList>
            <person name="Polev D.E."/>
            <person name="Saitova A.T."/>
            <person name="Bogumilchik E.A."/>
            <person name="Kokorina G.I."/>
            <person name="Voskresenskaia E.A."/>
        </authorList>
    </citation>
    <scope>NUCLEOTIDE SEQUENCE</scope>
    <source>
        <strain evidence="3">2145 StPb PI</strain>
    </source>
</reference>
<dbReference type="Pfam" id="PF13924">
    <property type="entry name" value="Lipocalin_5"/>
    <property type="match status" value="1"/>
</dbReference>
<dbReference type="EMBL" id="CPYD01000010">
    <property type="protein sequence ID" value="CNE83998.1"/>
    <property type="molecule type" value="Genomic_DNA"/>
</dbReference>
<protein>
    <submittedName>
        <fullName evidence="3">Lipocalin-like domain-containing protein</fullName>
    </submittedName>
</protein>
<evidence type="ECO:0000313" key="4">
    <source>
        <dbReference type="Proteomes" id="UP000040578"/>
    </source>
</evidence>